<evidence type="ECO:0000259" key="3">
    <source>
        <dbReference type="Pfam" id="PF02272"/>
    </source>
</evidence>
<dbReference type="PANTHER" id="PTHR47618:SF1">
    <property type="entry name" value="BIFUNCTIONAL OLIGORIBONUCLEASE AND PAP PHOSPHATASE NRNA"/>
    <property type="match status" value="1"/>
</dbReference>
<dbReference type="PANTHER" id="PTHR47618">
    <property type="entry name" value="BIFUNCTIONAL OLIGORIBONUCLEASE AND PAP PHOSPHATASE NRNA"/>
    <property type="match status" value="1"/>
</dbReference>
<dbReference type="InterPro" id="IPR001667">
    <property type="entry name" value="DDH_dom"/>
</dbReference>
<evidence type="ECO:0000259" key="2">
    <source>
        <dbReference type="Pfam" id="PF02254"/>
    </source>
</evidence>
<proteinExistence type="predicted"/>
<organism evidence="4 5">
    <name type="scientific">Candidatus Methanolliviera hydrocarbonicum</name>
    <dbReference type="NCBI Taxonomy" id="2491085"/>
    <lineage>
        <taxon>Archaea</taxon>
        <taxon>Methanobacteriati</taxon>
        <taxon>Methanobacteriota</taxon>
        <taxon>Candidatus Methanoliparia</taxon>
        <taxon>Candidatus Methanoliparales</taxon>
        <taxon>Candidatus Methanollivieraceae</taxon>
        <taxon>Candidatus Methanolliviera</taxon>
    </lineage>
</organism>
<dbReference type="Pfam" id="PF01368">
    <property type="entry name" value="DHH"/>
    <property type="match status" value="1"/>
</dbReference>
<dbReference type="Pfam" id="PF02272">
    <property type="entry name" value="DHHA1"/>
    <property type="match status" value="1"/>
</dbReference>
<dbReference type="Gene3D" id="3.90.1640.10">
    <property type="entry name" value="inorganic pyrophosphatase (n-terminal core)"/>
    <property type="match status" value="1"/>
</dbReference>
<protein>
    <submittedName>
        <fullName evidence="4">Potassium transporter TrkA</fullName>
    </submittedName>
</protein>
<evidence type="ECO:0000259" key="1">
    <source>
        <dbReference type="Pfam" id="PF01368"/>
    </source>
</evidence>
<dbReference type="InterPro" id="IPR051319">
    <property type="entry name" value="Oligoribo/pAp-PDE_c-di-AMP_PDE"/>
</dbReference>
<evidence type="ECO:0000313" key="5">
    <source>
        <dbReference type="Proteomes" id="UP000320766"/>
    </source>
</evidence>
<name>A0A520KY87_9EURY</name>
<dbReference type="SUPFAM" id="SSF64182">
    <property type="entry name" value="DHH phosphoesterases"/>
    <property type="match status" value="1"/>
</dbReference>
<accession>A0A520KY87</accession>
<comment type="caution">
    <text evidence="4">The sequence shown here is derived from an EMBL/GenBank/DDBJ whole genome shotgun (WGS) entry which is preliminary data.</text>
</comment>
<dbReference type="GO" id="GO:0006813">
    <property type="term" value="P:potassium ion transport"/>
    <property type="evidence" value="ECO:0007669"/>
    <property type="project" value="InterPro"/>
</dbReference>
<dbReference type="InterPro" id="IPR038763">
    <property type="entry name" value="DHH_sf"/>
</dbReference>
<dbReference type="Proteomes" id="UP000320766">
    <property type="component" value="Unassembled WGS sequence"/>
</dbReference>
<sequence>MGHAICEELEAHGENFIVIDKNESRTETLRDEKFDASVGDISHKDLIEKISMPPTIFVVSSDILANISFTERVRKQYPNVTIFARAADESTKEELVKKGANHVILSQEIVSNVVYDKIKKLEDSADAQKLLRVLKETEEKLAIIVHDNPDPDALASALALKYIGNGVNVESDILYGRGIGHQENRSFVNLLDIELKKIEDTDLNRYNKYAFIDTVPDANNSASVTPNIIIDHHEVTESIPDADFVLIDANCGSTAAIMTKFIRELNVDIPKEIASALLYGIRSDTQDFTRNTSPADLTAAAYLYPHVNYELLKQITSSVISVGTLNVLGDAIKNRKMRGSYLLSNVGFIRDSDTLSQAADYLLRLEGVTTAVVYGIIEDSGIYISARTKDIRVSMGEVLKEAFKDVGSAGGHNGMAAAQIPLGIFDSVKDKDSLIYLCEEAVTKRFLAVVGAEDEK</sequence>
<dbReference type="GO" id="GO:0003676">
    <property type="term" value="F:nucleic acid binding"/>
    <property type="evidence" value="ECO:0007669"/>
    <property type="project" value="InterPro"/>
</dbReference>
<feature type="domain" description="DHHA1" evidence="3">
    <location>
        <begin position="340"/>
        <end position="422"/>
    </location>
</feature>
<gene>
    <name evidence="4" type="ORF">EF807_01630</name>
</gene>
<dbReference type="EMBL" id="RXIL01000030">
    <property type="protein sequence ID" value="RZN72257.1"/>
    <property type="molecule type" value="Genomic_DNA"/>
</dbReference>
<dbReference type="SUPFAM" id="SSF51735">
    <property type="entry name" value="NAD(P)-binding Rossmann-fold domains"/>
    <property type="match status" value="1"/>
</dbReference>
<dbReference type="InterPro" id="IPR003148">
    <property type="entry name" value="RCK_N"/>
</dbReference>
<evidence type="ECO:0000313" key="4">
    <source>
        <dbReference type="EMBL" id="RZN72257.1"/>
    </source>
</evidence>
<dbReference type="AlphaFoldDB" id="A0A520KY87"/>
<feature type="domain" description="DDH" evidence="1">
    <location>
        <begin position="141"/>
        <end position="281"/>
    </location>
</feature>
<dbReference type="Gene3D" id="3.10.310.30">
    <property type="match status" value="1"/>
</dbReference>
<feature type="domain" description="RCK N-terminal" evidence="2">
    <location>
        <begin position="1"/>
        <end position="105"/>
    </location>
</feature>
<dbReference type="Gene3D" id="3.40.50.720">
    <property type="entry name" value="NAD(P)-binding Rossmann-like Domain"/>
    <property type="match status" value="1"/>
</dbReference>
<reference evidence="4 5" key="1">
    <citation type="journal article" date="2019" name="Nat. Microbiol.">
        <title>Wide diversity of methane and short-chain alkane metabolisms in uncultured archaea.</title>
        <authorList>
            <person name="Borrel G."/>
            <person name="Adam P.S."/>
            <person name="McKay L.J."/>
            <person name="Chen L.X."/>
            <person name="Sierra-Garcia I.N."/>
            <person name="Sieber C.M."/>
            <person name="Letourneur Q."/>
            <person name="Ghozlane A."/>
            <person name="Andersen G.L."/>
            <person name="Li W.J."/>
            <person name="Hallam S.J."/>
            <person name="Muyzer G."/>
            <person name="de Oliveira V.M."/>
            <person name="Inskeep W.P."/>
            <person name="Banfield J.F."/>
            <person name="Gribaldo S."/>
        </authorList>
    </citation>
    <scope>NUCLEOTIDE SEQUENCE [LARGE SCALE GENOMIC DNA]</scope>
    <source>
        <strain evidence="4">NM1b</strain>
    </source>
</reference>
<dbReference type="InterPro" id="IPR003156">
    <property type="entry name" value="DHHA1_dom"/>
</dbReference>
<dbReference type="Pfam" id="PF02254">
    <property type="entry name" value="TrkA_N"/>
    <property type="match status" value="1"/>
</dbReference>
<dbReference type="InterPro" id="IPR036291">
    <property type="entry name" value="NAD(P)-bd_dom_sf"/>
</dbReference>